<name>A0ABT1XEI4_9BURK</name>
<dbReference type="CDD" id="cd09030">
    <property type="entry name" value="DUF1425"/>
    <property type="match status" value="1"/>
</dbReference>
<dbReference type="Gene3D" id="2.60.40.3230">
    <property type="match status" value="1"/>
</dbReference>
<dbReference type="Proteomes" id="UP001165267">
    <property type="component" value="Unassembled WGS sequence"/>
</dbReference>
<keyword evidence="3" id="KW-1185">Reference proteome</keyword>
<reference evidence="2" key="1">
    <citation type="submission" date="2022-07" db="EMBL/GenBank/DDBJ databases">
        <authorList>
            <person name="Xamxidin M."/>
        </authorList>
    </citation>
    <scope>NUCLEOTIDE SEQUENCE</scope>
    <source>
        <strain evidence="2">YS8-69</strain>
    </source>
</reference>
<organism evidence="2 3">
    <name type="scientific">Limnobacter parvus</name>
    <dbReference type="NCBI Taxonomy" id="2939690"/>
    <lineage>
        <taxon>Bacteria</taxon>
        <taxon>Pseudomonadati</taxon>
        <taxon>Pseudomonadota</taxon>
        <taxon>Betaproteobacteria</taxon>
        <taxon>Burkholderiales</taxon>
        <taxon>Burkholderiaceae</taxon>
        <taxon>Limnobacter</taxon>
    </lineage>
</organism>
<evidence type="ECO:0000313" key="2">
    <source>
        <dbReference type="EMBL" id="MCR2745687.1"/>
    </source>
</evidence>
<dbReference type="RefSeq" id="WP_257510929.1">
    <property type="nucleotide sequence ID" value="NZ_JANKHG010000014.1"/>
</dbReference>
<evidence type="ECO:0000256" key="1">
    <source>
        <dbReference type="SAM" id="SignalP"/>
    </source>
</evidence>
<feature type="signal peptide" evidence="1">
    <location>
        <begin position="1"/>
        <end position="18"/>
    </location>
</feature>
<comment type="caution">
    <text evidence="2">The sequence shown here is derived from an EMBL/GenBank/DDBJ whole genome shotgun (WGS) entry which is preliminary data.</text>
</comment>
<dbReference type="Pfam" id="PF07233">
    <property type="entry name" value="DUF1425"/>
    <property type="match status" value="1"/>
</dbReference>
<protein>
    <submittedName>
        <fullName evidence="2">YcfL family protein</fullName>
    </submittedName>
</protein>
<proteinExistence type="predicted"/>
<keyword evidence="1" id="KW-0732">Signal</keyword>
<dbReference type="InterPro" id="IPR010824">
    <property type="entry name" value="DUF1425"/>
</dbReference>
<gene>
    <name evidence="2" type="ORF">NSP04_03400</name>
</gene>
<dbReference type="InterPro" id="IPR038483">
    <property type="entry name" value="YcfL-like_sf"/>
</dbReference>
<feature type="chain" id="PRO_5046074452" evidence="1">
    <location>
        <begin position="19"/>
        <end position="127"/>
    </location>
</feature>
<dbReference type="EMBL" id="JANKHG010000014">
    <property type="protein sequence ID" value="MCR2745687.1"/>
    <property type="molecule type" value="Genomic_DNA"/>
</dbReference>
<sequence length="127" mass="14573">MKNIFAVILLLWSSFAFAQAAATKVEFAGTSDAIKVNKIMVKQGALMQVQAEMYNDLRKPMTVYYRTRWLDEGGFQVWEDEAWKPMVFQAFTTQRIQMTAPTPKARDFKIQLSTQDATQAPRESLNQ</sequence>
<accession>A0ABT1XEI4</accession>
<evidence type="ECO:0000313" key="3">
    <source>
        <dbReference type="Proteomes" id="UP001165267"/>
    </source>
</evidence>